<dbReference type="SMART" id="SM00326">
    <property type="entry name" value="SH3"/>
    <property type="match status" value="1"/>
</dbReference>
<dbReference type="GO" id="GO:0030971">
    <property type="term" value="F:receptor tyrosine kinase binding"/>
    <property type="evidence" value="ECO:0007669"/>
    <property type="project" value="TreeGrafter"/>
</dbReference>
<keyword evidence="1 5" id="KW-0728">SH3 domain</keyword>
<dbReference type="Pfam" id="PF00017">
    <property type="entry name" value="SH2"/>
    <property type="match status" value="1"/>
</dbReference>
<reference evidence="9 10" key="1">
    <citation type="submission" date="2012-04" db="EMBL/GenBank/DDBJ databases">
        <title>The Genome Sequence of Loa loa.</title>
        <authorList>
            <consortium name="The Broad Institute Genome Sequencing Platform"/>
            <consortium name="Broad Institute Genome Sequencing Center for Infectious Disease"/>
            <person name="Nutman T.B."/>
            <person name="Fink D.L."/>
            <person name="Russ C."/>
            <person name="Young S."/>
            <person name="Zeng Q."/>
            <person name="Gargeya S."/>
            <person name="Alvarado L."/>
            <person name="Berlin A."/>
            <person name="Chapman S.B."/>
            <person name="Chen Z."/>
            <person name="Freedman E."/>
            <person name="Gellesch M."/>
            <person name="Goldberg J."/>
            <person name="Griggs A."/>
            <person name="Gujja S."/>
            <person name="Heilman E.R."/>
            <person name="Heiman D."/>
            <person name="Howarth C."/>
            <person name="Mehta T."/>
            <person name="Neiman D."/>
            <person name="Pearson M."/>
            <person name="Roberts A."/>
            <person name="Saif S."/>
            <person name="Shea T."/>
            <person name="Shenoy N."/>
            <person name="Sisk P."/>
            <person name="Stolte C."/>
            <person name="Sykes S."/>
            <person name="White J."/>
            <person name="Yandava C."/>
            <person name="Haas B."/>
            <person name="Henn M.R."/>
            <person name="Nusbaum C."/>
            <person name="Birren B."/>
        </authorList>
    </citation>
    <scope>NUCLEOTIDE SEQUENCE [LARGE SCALE GENOMIC DNA]</scope>
</reference>
<evidence type="ECO:0000256" key="2">
    <source>
        <dbReference type="ARBA" id="ARBA00022468"/>
    </source>
</evidence>
<dbReference type="Gene3D" id="3.30.505.10">
    <property type="entry name" value="SH2 domain"/>
    <property type="match status" value="2"/>
</dbReference>
<dbReference type="OMA" id="KMGSYLV"/>
<evidence type="ECO:0000313" key="9">
    <source>
        <dbReference type="EMBL" id="EJD74903.1"/>
    </source>
</evidence>
<gene>
    <name evidence="9 11" type="ORF">LOAG_17853</name>
</gene>
<dbReference type="GO" id="GO:0005096">
    <property type="term" value="F:GTPase activator activity"/>
    <property type="evidence" value="ECO:0007669"/>
    <property type="project" value="UniProtKB-KW"/>
</dbReference>
<dbReference type="SUPFAM" id="SSF48350">
    <property type="entry name" value="GTPase activation domain, GAP"/>
    <property type="match status" value="1"/>
</dbReference>
<dbReference type="PANTHER" id="PTHR19969:SF10">
    <property type="entry name" value="SH2 DOMAIN-CONTAINING PROTEIN"/>
    <property type="match status" value="1"/>
</dbReference>
<dbReference type="Gene3D" id="1.10.506.10">
    <property type="entry name" value="GTPase Activation - p120gap, domain 1"/>
    <property type="match status" value="1"/>
</dbReference>
<feature type="compositionally biased region" description="Basic and acidic residues" evidence="6">
    <location>
        <begin position="9"/>
        <end position="27"/>
    </location>
</feature>
<dbReference type="InterPro" id="IPR051184">
    <property type="entry name" value="Tyrosine-phos_adapter"/>
</dbReference>
<organism evidence="10 11">
    <name type="scientific">Loa loa</name>
    <name type="common">Eye worm</name>
    <name type="synonym">Filaria loa</name>
    <dbReference type="NCBI Taxonomy" id="7209"/>
    <lineage>
        <taxon>Eukaryota</taxon>
        <taxon>Metazoa</taxon>
        <taxon>Ecdysozoa</taxon>
        <taxon>Nematoda</taxon>
        <taxon>Chromadorea</taxon>
        <taxon>Rhabditida</taxon>
        <taxon>Spirurina</taxon>
        <taxon>Spiruromorpha</taxon>
        <taxon>Filarioidea</taxon>
        <taxon>Onchocercidae</taxon>
        <taxon>Loa</taxon>
    </lineage>
</organism>
<dbReference type="CDD" id="cd04519">
    <property type="entry name" value="RasGAP"/>
    <property type="match status" value="1"/>
</dbReference>
<dbReference type="PROSITE" id="PS50001">
    <property type="entry name" value="SH2"/>
    <property type="match status" value="2"/>
</dbReference>
<dbReference type="InterPro" id="IPR000980">
    <property type="entry name" value="SH2"/>
</dbReference>
<keyword evidence="3 4" id="KW-0727">SH2 domain</keyword>
<dbReference type="InterPro" id="IPR036028">
    <property type="entry name" value="SH3-like_dom_sf"/>
</dbReference>
<protein>
    <submittedName>
        <fullName evidence="11">Tyrosine-protein kinase</fullName>
    </submittedName>
</protein>
<name>A0A1I7VII8_LOALO</name>
<reference evidence="11" key="2">
    <citation type="submission" date="2016-11" db="UniProtKB">
        <authorList>
            <consortium name="WormBaseParasite"/>
        </authorList>
    </citation>
    <scope>IDENTIFICATION</scope>
</reference>
<dbReference type="AlphaFoldDB" id="A0A1I7VII8"/>
<evidence type="ECO:0000256" key="6">
    <source>
        <dbReference type="SAM" id="MobiDB-lite"/>
    </source>
</evidence>
<feature type="domain" description="SH3" evidence="8">
    <location>
        <begin position="135"/>
        <end position="197"/>
    </location>
</feature>
<dbReference type="EMBL" id="JH712204">
    <property type="protein sequence ID" value="EJD74903.1"/>
    <property type="molecule type" value="Genomic_DNA"/>
</dbReference>
<accession>A0A1S0UH86</accession>
<evidence type="ECO:0000313" key="10">
    <source>
        <dbReference type="Proteomes" id="UP000095285"/>
    </source>
</evidence>
<dbReference type="Gene3D" id="2.30.30.40">
    <property type="entry name" value="SH3 Domains"/>
    <property type="match status" value="1"/>
</dbReference>
<feature type="domain" description="SH2" evidence="7">
    <location>
        <begin position="173"/>
        <end position="295"/>
    </location>
</feature>
<evidence type="ECO:0000256" key="3">
    <source>
        <dbReference type="ARBA" id="ARBA00022999"/>
    </source>
</evidence>
<dbReference type="PROSITE" id="PS50002">
    <property type="entry name" value="SH3"/>
    <property type="match status" value="1"/>
</dbReference>
<dbReference type="InterPro" id="IPR011993">
    <property type="entry name" value="PH-like_dom_sf"/>
</dbReference>
<keyword evidence="10" id="KW-1185">Reference proteome</keyword>
<dbReference type="GeneID" id="9947206"/>
<dbReference type="SMART" id="SM00252">
    <property type="entry name" value="SH2"/>
    <property type="match status" value="2"/>
</dbReference>
<dbReference type="WBParaSite" id="EN70_2958">
    <property type="protein sequence ID" value="EN70_2958"/>
    <property type="gene ID" value="EN70_2958"/>
</dbReference>
<dbReference type="Proteomes" id="UP000095285">
    <property type="component" value="Unassembled WGS sequence"/>
</dbReference>
<evidence type="ECO:0000259" key="8">
    <source>
        <dbReference type="PROSITE" id="PS50002"/>
    </source>
</evidence>
<evidence type="ECO:0000259" key="7">
    <source>
        <dbReference type="PROSITE" id="PS50001"/>
    </source>
</evidence>
<dbReference type="PANTHER" id="PTHR19969">
    <property type="entry name" value="SH2-SH3 ADAPTOR PROTEIN-RELATED"/>
    <property type="match status" value="1"/>
</dbReference>
<dbReference type="OrthoDB" id="1562946at2759"/>
<evidence type="ECO:0000313" key="11">
    <source>
        <dbReference type="WBParaSite" id="EN70_2958"/>
    </source>
</evidence>
<dbReference type="SUPFAM" id="SSF50729">
    <property type="entry name" value="PH domain-like"/>
    <property type="match status" value="1"/>
</dbReference>
<dbReference type="InterPro" id="IPR008936">
    <property type="entry name" value="Rho_GTPase_activation_prot"/>
</dbReference>
<dbReference type="SUPFAM" id="SSF55550">
    <property type="entry name" value="SH2 domain"/>
    <property type="match status" value="2"/>
</dbReference>
<dbReference type="FunCoup" id="A0A1I7VII8">
    <property type="interactions" value="1243"/>
</dbReference>
<dbReference type="eggNOG" id="KOG3508">
    <property type="taxonomic scope" value="Eukaryota"/>
</dbReference>
<evidence type="ECO:0000256" key="1">
    <source>
        <dbReference type="ARBA" id="ARBA00022443"/>
    </source>
</evidence>
<evidence type="ECO:0000256" key="4">
    <source>
        <dbReference type="PROSITE-ProRule" id="PRU00191"/>
    </source>
</evidence>
<dbReference type="GO" id="GO:0007167">
    <property type="term" value="P:enzyme-linked receptor protein signaling pathway"/>
    <property type="evidence" value="ECO:0007669"/>
    <property type="project" value="TreeGrafter"/>
</dbReference>
<dbReference type="GO" id="GO:0035591">
    <property type="term" value="F:signaling adaptor activity"/>
    <property type="evidence" value="ECO:0007669"/>
    <property type="project" value="TreeGrafter"/>
</dbReference>
<dbReference type="SUPFAM" id="SSF50044">
    <property type="entry name" value="SH3-domain"/>
    <property type="match status" value="1"/>
</dbReference>
<dbReference type="KEGG" id="loa:LOAG_17853"/>
<dbReference type="CDD" id="cd00173">
    <property type="entry name" value="SH2"/>
    <property type="match status" value="1"/>
</dbReference>
<dbReference type="InterPro" id="IPR001452">
    <property type="entry name" value="SH3_domain"/>
</dbReference>
<keyword evidence="2" id="KW-0343">GTPase activation</keyword>
<dbReference type="Pfam" id="PF00018">
    <property type="entry name" value="SH3_1"/>
    <property type="match status" value="1"/>
</dbReference>
<dbReference type="Gene3D" id="2.30.29.30">
    <property type="entry name" value="Pleckstrin-homology domain (PH domain)/Phosphotyrosine-binding domain (PTB)"/>
    <property type="match status" value="1"/>
</dbReference>
<dbReference type="STRING" id="7209.A0A1I7VII8"/>
<dbReference type="RefSeq" id="XP_020305797.1">
    <property type="nucleotide sequence ID" value="XM_020450517.1"/>
</dbReference>
<dbReference type="CTD" id="9947206"/>
<accession>A0A1I7VII8</accession>
<feature type="domain" description="SH2" evidence="7">
    <location>
        <begin position="39"/>
        <end position="131"/>
    </location>
</feature>
<dbReference type="GO" id="GO:0016477">
    <property type="term" value="P:cell migration"/>
    <property type="evidence" value="ECO:0007669"/>
    <property type="project" value="TreeGrafter"/>
</dbReference>
<dbReference type="InterPro" id="IPR036860">
    <property type="entry name" value="SH2_dom_sf"/>
</dbReference>
<evidence type="ECO:0000256" key="5">
    <source>
        <dbReference type="PROSITE-ProRule" id="PRU00192"/>
    </source>
</evidence>
<feature type="region of interest" description="Disordered" evidence="6">
    <location>
        <begin position="1"/>
        <end position="27"/>
    </location>
</feature>
<sequence length="849" mass="96269">MSDATSDGMEGKQQVEEHELRLEKKVEERSTTSLDSVDCFHGFITEEEVEYRLRKCKIDGALILHAEPNSITPKFRLSWLPTSNNSVVHYSIDRICSEYFLFGKSFTTLSGLIQSFIDESKTAVLPLQPPSPVKLVNRQRIAVLPFRAMPDTDEISFCEGDMLTEIQRVDNEWAWARLEKNGKSGLVAVQLTVPLNDKSVKPEELPYFHDEPMNVLTQRLTQCGNGCYLLRHSIMQSNSYTLMVNTGTHIEKFQIKRTSDGNFEIGGRIFATIPEIIERYSEKEISEGSHLMRAVLANAFDRDLSGKNADRKLQSLTTNNFCPQTVLAYRRCKEDKWKRCYVTLSDSNGSQLYVLDYEKRTKPKVVLDLGFCFVYKIPEGSFDRANCLLVASNGLDIYPSVHLSFQNEGTYLNWLNELRLRCFGCRYSPSPFAVIPAIQDYFIRSTTVICLTLTSFRGSYFKPDTSYSAMVAINGIFLTKTQQVMPVKNTIIFNRSFLLQYIPPGPCSLKLVLCSHNPSSTKTRNVVFSDYLQKDISPLYVLADDGKELCVEDNFEGFVFRAVRHRIVLLPEEQYASFFVLLTTRSFILSTWVGSVLDIFNRNYFARLLLSVLLPNYELLTSFVEVIIREQIKRETEVTLFRCDSFCTCCISTVLRMTGKDLVTEELANLLTGGPPKHELEIMNALKSLSEHLPLLFRAILSHIIKTAKAYFNDSKYIARRVASVFFILRFVNPILTLNCGGLVEQSRQLPKTIQSLANQASSPDYCPEKGTRSVRLMADLLDAVALSPSKVESSENPFCGYSKIDQLALLAFQVEQVLEQQGSDSCPLPEAYAVISLLKKHAEKYLSC</sequence>
<dbReference type="GO" id="GO:0005737">
    <property type="term" value="C:cytoplasm"/>
    <property type="evidence" value="ECO:0007669"/>
    <property type="project" value="TreeGrafter"/>
</dbReference>
<proteinExistence type="predicted"/>